<dbReference type="InterPro" id="IPR027417">
    <property type="entry name" value="P-loop_NTPase"/>
</dbReference>
<dbReference type="SUPFAM" id="SSF52540">
    <property type="entry name" value="P-loop containing nucleoside triphosphate hydrolases"/>
    <property type="match status" value="1"/>
</dbReference>
<organism evidence="14 15">
    <name type="scientific">Bizionia paragorgiae</name>
    <dbReference type="NCBI Taxonomy" id="283786"/>
    <lineage>
        <taxon>Bacteria</taxon>
        <taxon>Pseudomonadati</taxon>
        <taxon>Bacteroidota</taxon>
        <taxon>Flavobacteriia</taxon>
        <taxon>Flavobacteriales</taxon>
        <taxon>Flavobacteriaceae</taxon>
        <taxon>Bizionia</taxon>
    </lineage>
</organism>
<keyword evidence="5 13" id="KW-0444">Lipid biosynthesis</keyword>
<dbReference type="PANTHER" id="PTHR42724">
    <property type="entry name" value="TETRAACYLDISACCHARIDE 4'-KINASE"/>
    <property type="match status" value="1"/>
</dbReference>
<dbReference type="EMBL" id="FNQK01000009">
    <property type="protein sequence ID" value="SEA28317.1"/>
    <property type="molecule type" value="Genomic_DNA"/>
</dbReference>
<keyword evidence="9 13" id="KW-0418">Kinase</keyword>
<evidence type="ECO:0000256" key="3">
    <source>
        <dbReference type="ARBA" id="ARBA00012071"/>
    </source>
</evidence>
<accession>A0A1H3ZX84</accession>
<evidence type="ECO:0000256" key="7">
    <source>
        <dbReference type="ARBA" id="ARBA00022679"/>
    </source>
</evidence>
<evidence type="ECO:0000256" key="6">
    <source>
        <dbReference type="ARBA" id="ARBA00022556"/>
    </source>
</evidence>
<evidence type="ECO:0000313" key="15">
    <source>
        <dbReference type="Proteomes" id="UP000198846"/>
    </source>
</evidence>
<evidence type="ECO:0000256" key="12">
    <source>
        <dbReference type="ARBA" id="ARBA00029757"/>
    </source>
</evidence>
<comment type="similarity">
    <text evidence="13">Belongs to the LpxK family.</text>
</comment>
<dbReference type="GO" id="GO:0005524">
    <property type="term" value="F:ATP binding"/>
    <property type="evidence" value="ECO:0007669"/>
    <property type="project" value="UniProtKB-UniRule"/>
</dbReference>
<dbReference type="GO" id="GO:0009245">
    <property type="term" value="P:lipid A biosynthetic process"/>
    <property type="evidence" value="ECO:0007669"/>
    <property type="project" value="UniProtKB-UniRule"/>
</dbReference>
<keyword evidence="7 13" id="KW-0808">Transferase</keyword>
<dbReference type="AlphaFoldDB" id="A0A1H3ZX84"/>
<evidence type="ECO:0000256" key="1">
    <source>
        <dbReference type="ARBA" id="ARBA00002274"/>
    </source>
</evidence>
<evidence type="ECO:0000256" key="9">
    <source>
        <dbReference type="ARBA" id="ARBA00022777"/>
    </source>
</evidence>
<dbReference type="HAMAP" id="MF_00409">
    <property type="entry name" value="LpxK"/>
    <property type="match status" value="1"/>
</dbReference>
<dbReference type="OrthoDB" id="9766423at2"/>
<dbReference type="PANTHER" id="PTHR42724:SF1">
    <property type="entry name" value="TETRAACYLDISACCHARIDE 4'-KINASE, MITOCHONDRIAL-RELATED"/>
    <property type="match status" value="1"/>
</dbReference>
<sequence length="335" mass="38048">MKLLRFLLFPIMPVYFLVTWLRNLLYDCGIKKTMTYNFPVLCVGNLSAGGTGKTPMVEYLIRLLKEDYKVATLSRGYGRETEGFVLGALHDDAKTLGDEPFQFYSKYGDAIKVAVDANRQQGISKLRGLLNKPEVIILDDAFQHRKVTAGLNLLLTTHANLYYKDCVLPTGDLREPRAGAKRADIILVTKCPPQLTEEEKTKILKGIKPKAHQSVFFSSISYSKTVFSETESRALNQLPNFTLITGIANAAPLVHYLKTEGLDFKHLEFKDHYSFSPSDISRFENEDVLLATEKDFMRLKSFSELKGKLFYLPIEAQIDRHETFNRLVIDFVSNN</sequence>
<evidence type="ECO:0000256" key="11">
    <source>
        <dbReference type="ARBA" id="ARBA00023098"/>
    </source>
</evidence>
<keyword evidence="8 13" id="KW-0547">Nucleotide-binding</keyword>
<gene>
    <name evidence="13" type="primary">lpxK</name>
    <name evidence="14" type="ORF">SAMN04487990_109112</name>
</gene>
<feature type="binding site" evidence="13">
    <location>
        <begin position="47"/>
        <end position="54"/>
    </location>
    <ligand>
        <name>ATP</name>
        <dbReference type="ChEBI" id="CHEBI:30616"/>
    </ligand>
</feature>
<dbReference type="GO" id="GO:0009029">
    <property type="term" value="F:lipid-A 4'-kinase activity"/>
    <property type="evidence" value="ECO:0007669"/>
    <property type="project" value="UniProtKB-UniRule"/>
</dbReference>
<evidence type="ECO:0000313" key="14">
    <source>
        <dbReference type="EMBL" id="SEA28317.1"/>
    </source>
</evidence>
<evidence type="ECO:0000256" key="8">
    <source>
        <dbReference type="ARBA" id="ARBA00022741"/>
    </source>
</evidence>
<comment type="catalytic activity">
    <reaction evidence="13">
        <text>a lipid A disaccharide + ATP = a lipid IVA + ADP + H(+)</text>
        <dbReference type="Rhea" id="RHEA:67840"/>
        <dbReference type="ChEBI" id="CHEBI:15378"/>
        <dbReference type="ChEBI" id="CHEBI:30616"/>
        <dbReference type="ChEBI" id="CHEBI:176343"/>
        <dbReference type="ChEBI" id="CHEBI:176425"/>
        <dbReference type="ChEBI" id="CHEBI:456216"/>
        <dbReference type="EC" id="2.7.1.130"/>
    </reaction>
</comment>
<dbReference type="Proteomes" id="UP000198846">
    <property type="component" value="Unassembled WGS sequence"/>
</dbReference>
<reference evidence="14 15" key="1">
    <citation type="submission" date="2016-10" db="EMBL/GenBank/DDBJ databases">
        <authorList>
            <person name="de Groot N.N."/>
        </authorList>
    </citation>
    <scope>NUCLEOTIDE SEQUENCE [LARGE SCALE GENOMIC DNA]</scope>
    <source>
        <strain evidence="14 15">DSM 23842</strain>
    </source>
</reference>
<protein>
    <recommendedName>
        <fullName evidence="4 13">Tetraacyldisaccharide 4'-kinase</fullName>
        <ecNumber evidence="3 13">2.7.1.130</ecNumber>
    </recommendedName>
    <alternativeName>
        <fullName evidence="12 13">Lipid A 4'-kinase</fullName>
    </alternativeName>
</protein>
<dbReference type="NCBIfam" id="TIGR00682">
    <property type="entry name" value="lpxK"/>
    <property type="match status" value="1"/>
</dbReference>
<comment type="function">
    <text evidence="1 13">Transfers the gamma-phosphate of ATP to the 4'-position of a tetraacyldisaccharide 1-phosphate intermediate (termed DS-1-P) to form tetraacyldisaccharide 1,4'-bis-phosphate (lipid IVA).</text>
</comment>
<evidence type="ECO:0000256" key="2">
    <source>
        <dbReference type="ARBA" id="ARBA00004870"/>
    </source>
</evidence>
<evidence type="ECO:0000256" key="13">
    <source>
        <dbReference type="HAMAP-Rule" id="MF_00409"/>
    </source>
</evidence>
<keyword evidence="11 13" id="KW-0443">Lipid metabolism</keyword>
<dbReference type="EC" id="2.7.1.130" evidence="3 13"/>
<dbReference type="STRING" id="283786.SAMN04487990_109112"/>
<keyword evidence="15" id="KW-1185">Reference proteome</keyword>
<evidence type="ECO:0000256" key="4">
    <source>
        <dbReference type="ARBA" id="ARBA00016436"/>
    </source>
</evidence>
<evidence type="ECO:0000256" key="10">
    <source>
        <dbReference type="ARBA" id="ARBA00022840"/>
    </source>
</evidence>
<dbReference type="Pfam" id="PF02606">
    <property type="entry name" value="LpxK"/>
    <property type="match status" value="1"/>
</dbReference>
<dbReference type="GO" id="GO:0005886">
    <property type="term" value="C:plasma membrane"/>
    <property type="evidence" value="ECO:0007669"/>
    <property type="project" value="TreeGrafter"/>
</dbReference>
<keyword evidence="6 13" id="KW-0441">Lipid A biosynthesis</keyword>
<dbReference type="RefSeq" id="WP_092134045.1">
    <property type="nucleotide sequence ID" value="NZ_FNQK01000009.1"/>
</dbReference>
<dbReference type="UniPathway" id="UPA00359">
    <property type="reaction ID" value="UER00482"/>
</dbReference>
<dbReference type="InterPro" id="IPR003758">
    <property type="entry name" value="LpxK"/>
</dbReference>
<evidence type="ECO:0000256" key="5">
    <source>
        <dbReference type="ARBA" id="ARBA00022516"/>
    </source>
</evidence>
<proteinExistence type="inferred from homology"/>
<comment type="pathway">
    <text evidence="2 13">Glycolipid biosynthesis; lipid IV(A) biosynthesis; lipid IV(A) from (3R)-3-hydroxytetradecanoyl-[acyl-carrier-protein] and UDP-N-acetyl-alpha-D-glucosamine: step 6/6.</text>
</comment>
<keyword evidence="10 13" id="KW-0067">ATP-binding</keyword>
<name>A0A1H3ZX84_BIZPA</name>